<dbReference type="Proteomes" id="UP000000361">
    <property type="component" value="Chromosome 2"/>
</dbReference>
<dbReference type="AlphaFoldDB" id="A1B6E5"/>
<keyword evidence="2" id="KW-1185">Reference proteome</keyword>
<reference evidence="2" key="1">
    <citation type="submission" date="2006-12" db="EMBL/GenBank/DDBJ databases">
        <title>Complete sequence of chromosome 2 of Paracoccus denitrificans PD1222.</title>
        <authorList>
            <person name="Copeland A."/>
            <person name="Lucas S."/>
            <person name="Lapidus A."/>
            <person name="Barry K."/>
            <person name="Detter J.C."/>
            <person name="Glavina del Rio T."/>
            <person name="Hammon N."/>
            <person name="Israni S."/>
            <person name="Dalin E."/>
            <person name="Tice H."/>
            <person name="Pitluck S."/>
            <person name="Munk A.C."/>
            <person name="Brettin T."/>
            <person name="Bruce D."/>
            <person name="Han C."/>
            <person name="Tapia R."/>
            <person name="Gilna P."/>
            <person name="Schmutz J."/>
            <person name="Larimer F."/>
            <person name="Land M."/>
            <person name="Hauser L."/>
            <person name="Kyrpides N."/>
            <person name="Lykidis A."/>
            <person name="Spiro S."/>
            <person name="Richardson D.J."/>
            <person name="Moir J.W.B."/>
            <person name="Ferguson S.J."/>
            <person name="van Spanning R.J.M."/>
            <person name="Richardson P."/>
        </authorList>
    </citation>
    <scope>NUCLEOTIDE SEQUENCE [LARGE SCALE GENOMIC DNA]</scope>
    <source>
        <strain evidence="2">Pd 1222</strain>
    </source>
</reference>
<sequence length="170" mass="18849">MIRDGTRRLKVPLYNGENIPRNRGNYPADIIANQCSTPDGIGLSIDSNNSTTTDTEQRGRLAIVVVRIFGCYACKRHEQWIIESLSIKVNTAFKGHASNVSRICRPHKAKPRHQDWNSSCASNMIFPAGSAFPKIHQQFFAFVTVGTVACFHQNQNGKLVVSGPHQVSTL</sequence>
<accession>A1B6E5</accession>
<evidence type="ECO:0000313" key="2">
    <source>
        <dbReference type="Proteomes" id="UP000000361"/>
    </source>
</evidence>
<dbReference type="KEGG" id="pde:Pden_3006"/>
<dbReference type="EnsemblBacteria" id="ABL71089">
    <property type="protein sequence ID" value="ABL71089"/>
    <property type="gene ID" value="Pden_3006"/>
</dbReference>
<gene>
    <name evidence="1" type="ordered locus">Pden_3006</name>
</gene>
<name>A1B6E5_PARDP</name>
<dbReference type="HOGENOM" id="CLU_1569191_0_0_5"/>
<dbReference type="EMBL" id="CP000490">
    <property type="protein sequence ID" value="ABL71089.1"/>
    <property type="molecule type" value="Genomic_DNA"/>
</dbReference>
<evidence type="ECO:0000313" key="1">
    <source>
        <dbReference type="EMBL" id="ABL71089.1"/>
    </source>
</evidence>
<proteinExistence type="predicted"/>
<organism evidence="1 2">
    <name type="scientific">Paracoccus denitrificans (strain Pd 1222)</name>
    <dbReference type="NCBI Taxonomy" id="318586"/>
    <lineage>
        <taxon>Bacteria</taxon>
        <taxon>Pseudomonadati</taxon>
        <taxon>Pseudomonadota</taxon>
        <taxon>Alphaproteobacteria</taxon>
        <taxon>Rhodobacterales</taxon>
        <taxon>Paracoccaceae</taxon>
        <taxon>Paracoccus</taxon>
    </lineage>
</organism>
<dbReference type="STRING" id="318586.Pden_3006"/>
<protein>
    <submittedName>
        <fullName evidence="1">Uncharacterized protein</fullName>
    </submittedName>
</protein>